<evidence type="ECO:0000256" key="1">
    <source>
        <dbReference type="ARBA" id="ARBA00023015"/>
    </source>
</evidence>
<dbReference type="PANTHER" id="PTHR30136">
    <property type="entry name" value="HELIX-TURN-HELIX TRANSCRIPTIONAL REGULATOR, ICLR FAMILY"/>
    <property type="match status" value="1"/>
</dbReference>
<evidence type="ECO:0000256" key="2">
    <source>
        <dbReference type="ARBA" id="ARBA00023125"/>
    </source>
</evidence>
<dbReference type="SUPFAM" id="SSF55781">
    <property type="entry name" value="GAF domain-like"/>
    <property type="match status" value="1"/>
</dbReference>
<dbReference type="InterPro" id="IPR029016">
    <property type="entry name" value="GAF-like_dom_sf"/>
</dbReference>
<accession>A0A6N8IZW6</accession>
<dbReference type="GO" id="GO:0003700">
    <property type="term" value="F:DNA-binding transcription factor activity"/>
    <property type="evidence" value="ECO:0007669"/>
    <property type="project" value="TreeGrafter"/>
</dbReference>
<reference evidence="6 7" key="1">
    <citation type="submission" date="2019-12" db="EMBL/GenBank/DDBJ databases">
        <authorList>
            <person name="Huq M.A."/>
        </authorList>
    </citation>
    <scope>NUCLEOTIDE SEQUENCE [LARGE SCALE GENOMIC DNA]</scope>
    <source>
        <strain evidence="6 7">MAH-25</strain>
    </source>
</reference>
<dbReference type="PANTHER" id="PTHR30136:SF35">
    <property type="entry name" value="HTH-TYPE TRANSCRIPTIONAL REGULATOR RV1719"/>
    <property type="match status" value="1"/>
</dbReference>
<dbReference type="SUPFAM" id="SSF46785">
    <property type="entry name" value="Winged helix' DNA-binding domain"/>
    <property type="match status" value="1"/>
</dbReference>
<dbReference type="Gene3D" id="3.30.450.40">
    <property type="match status" value="1"/>
</dbReference>
<dbReference type="Proteomes" id="UP000469385">
    <property type="component" value="Unassembled WGS sequence"/>
</dbReference>
<dbReference type="InterPro" id="IPR014757">
    <property type="entry name" value="Tscrpt_reg_IclR_C"/>
</dbReference>
<keyword evidence="7" id="KW-1185">Reference proteome</keyword>
<protein>
    <submittedName>
        <fullName evidence="6">Helix-turn-helix domain-containing protein</fullName>
    </submittedName>
</protein>
<dbReference type="Pfam" id="PF01614">
    <property type="entry name" value="IclR_C"/>
    <property type="match status" value="1"/>
</dbReference>
<dbReference type="GO" id="GO:0045892">
    <property type="term" value="P:negative regulation of DNA-templated transcription"/>
    <property type="evidence" value="ECO:0007669"/>
    <property type="project" value="TreeGrafter"/>
</dbReference>
<feature type="domain" description="IclR-ED" evidence="5">
    <location>
        <begin position="78"/>
        <end position="267"/>
    </location>
</feature>
<dbReference type="GO" id="GO:0003677">
    <property type="term" value="F:DNA binding"/>
    <property type="evidence" value="ECO:0007669"/>
    <property type="project" value="UniProtKB-KW"/>
</dbReference>
<name>A0A6N8IZW6_9BURK</name>
<dbReference type="PROSITE" id="PS51078">
    <property type="entry name" value="ICLR_ED"/>
    <property type="match status" value="1"/>
</dbReference>
<comment type="caution">
    <text evidence="6">The sequence shown here is derived from an EMBL/GenBank/DDBJ whole genome shotgun (WGS) entry which is preliminary data.</text>
</comment>
<dbReference type="InterPro" id="IPR005471">
    <property type="entry name" value="Tscrpt_reg_IclR_N"/>
</dbReference>
<evidence type="ECO:0000313" key="7">
    <source>
        <dbReference type="Proteomes" id="UP000469385"/>
    </source>
</evidence>
<evidence type="ECO:0000259" key="5">
    <source>
        <dbReference type="PROSITE" id="PS51078"/>
    </source>
</evidence>
<evidence type="ECO:0000313" key="6">
    <source>
        <dbReference type="EMBL" id="MVQ32112.1"/>
    </source>
</evidence>
<dbReference type="EMBL" id="WSEL01000009">
    <property type="protein sequence ID" value="MVQ32112.1"/>
    <property type="molecule type" value="Genomic_DNA"/>
</dbReference>
<gene>
    <name evidence="6" type="ORF">GON04_21815</name>
</gene>
<proteinExistence type="predicted"/>
<keyword evidence="3" id="KW-0804">Transcription</keyword>
<dbReference type="AlphaFoldDB" id="A0A6N8IZW6"/>
<keyword evidence="1" id="KW-0805">Transcription regulation</keyword>
<dbReference type="InterPro" id="IPR036388">
    <property type="entry name" value="WH-like_DNA-bd_sf"/>
</dbReference>
<feature type="domain" description="HTH iclR-type" evidence="4">
    <location>
        <begin position="15"/>
        <end position="77"/>
    </location>
</feature>
<keyword evidence="2" id="KW-0238">DNA-binding</keyword>
<dbReference type="Pfam" id="PF09339">
    <property type="entry name" value="HTH_IclR"/>
    <property type="match status" value="1"/>
</dbReference>
<organism evidence="6 7">
    <name type="scientific">Ramlibacter pinisoli</name>
    <dbReference type="NCBI Taxonomy" id="2682844"/>
    <lineage>
        <taxon>Bacteria</taxon>
        <taxon>Pseudomonadati</taxon>
        <taxon>Pseudomonadota</taxon>
        <taxon>Betaproteobacteria</taxon>
        <taxon>Burkholderiales</taxon>
        <taxon>Comamonadaceae</taxon>
        <taxon>Ramlibacter</taxon>
    </lineage>
</organism>
<dbReference type="InterPro" id="IPR050707">
    <property type="entry name" value="HTH_MetabolicPath_Reg"/>
</dbReference>
<dbReference type="InterPro" id="IPR036390">
    <property type="entry name" value="WH_DNA-bd_sf"/>
</dbReference>
<sequence>MSKIPGIPDKQTDTITGVERALFVIEQLAEAPDGLSFTEILNILEVNKSIAFKLLNTLIATRYVFKDEKTGNYCLTYRISNVGMKKMSRSRLLNQSQVILRELADQTGEFIRLAVVEQDTITWVMSILTKKRYLQIDPNYSTEIGLHTHAAGKAWLATIEPDRARRLILERGIQRMTPHSLVDIKKIMADLHVTAERGYAISYEEHGLGVGAIGAPIMVQQFGSEQPRCVGVVTLAAPVAHMDRAALETCAPQVVATAEKLASVWPYAHTEVFHEAV</sequence>
<evidence type="ECO:0000256" key="3">
    <source>
        <dbReference type="ARBA" id="ARBA00023163"/>
    </source>
</evidence>
<dbReference type="SMART" id="SM00346">
    <property type="entry name" value="HTH_ICLR"/>
    <property type="match status" value="1"/>
</dbReference>
<evidence type="ECO:0000259" key="4">
    <source>
        <dbReference type="PROSITE" id="PS51077"/>
    </source>
</evidence>
<dbReference type="Gene3D" id="1.10.10.10">
    <property type="entry name" value="Winged helix-like DNA-binding domain superfamily/Winged helix DNA-binding domain"/>
    <property type="match status" value="1"/>
</dbReference>
<dbReference type="RefSeq" id="WP_157400101.1">
    <property type="nucleotide sequence ID" value="NZ_WSEL01000009.1"/>
</dbReference>
<dbReference type="PROSITE" id="PS51077">
    <property type="entry name" value="HTH_ICLR"/>
    <property type="match status" value="1"/>
</dbReference>